<sequence>MLMSNISGITPDVIAWLDRSCTVTLRRVTCKREAPRSDGDIGGVSVTGTPMLKSVMALRSKWRGRVLARNYCPYLNRWADPLFIDVLRGLGCSGDLIGLNSECSQQVDMLQVYRHRVSNRPMLRVHGLQWDRRIECCDRAPPSACTGRCEANNEGPTELVALRSCHGSSVRANDTGPGCILSGVHGRYRQCGELGPVNEVPGEESCLVSSDPVGSTRST</sequence>
<proteinExistence type="predicted"/>
<accession>A0AA88CS89</accession>
<keyword evidence="2" id="KW-1185">Reference proteome</keyword>
<comment type="caution">
    <text evidence="1">The sequence shown here is derived from an EMBL/GenBank/DDBJ whole genome shotgun (WGS) entry which is preliminary data.</text>
</comment>
<reference evidence="1" key="1">
    <citation type="submission" date="2023-07" db="EMBL/GenBank/DDBJ databases">
        <title>draft genome sequence of fig (Ficus carica).</title>
        <authorList>
            <person name="Takahashi T."/>
            <person name="Nishimura K."/>
        </authorList>
    </citation>
    <scope>NUCLEOTIDE SEQUENCE</scope>
</reference>
<dbReference type="Proteomes" id="UP001187192">
    <property type="component" value="Unassembled WGS sequence"/>
</dbReference>
<organism evidence="1 2">
    <name type="scientific">Ficus carica</name>
    <name type="common">Common fig</name>
    <dbReference type="NCBI Taxonomy" id="3494"/>
    <lineage>
        <taxon>Eukaryota</taxon>
        <taxon>Viridiplantae</taxon>
        <taxon>Streptophyta</taxon>
        <taxon>Embryophyta</taxon>
        <taxon>Tracheophyta</taxon>
        <taxon>Spermatophyta</taxon>
        <taxon>Magnoliopsida</taxon>
        <taxon>eudicotyledons</taxon>
        <taxon>Gunneridae</taxon>
        <taxon>Pentapetalae</taxon>
        <taxon>rosids</taxon>
        <taxon>fabids</taxon>
        <taxon>Rosales</taxon>
        <taxon>Moraceae</taxon>
        <taxon>Ficeae</taxon>
        <taxon>Ficus</taxon>
    </lineage>
</organism>
<evidence type="ECO:0000313" key="1">
    <source>
        <dbReference type="EMBL" id="GMN29530.1"/>
    </source>
</evidence>
<evidence type="ECO:0000313" key="2">
    <source>
        <dbReference type="Proteomes" id="UP001187192"/>
    </source>
</evidence>
<name>A0AA88CS89_FICCA</name>
<protein>
    <submittedName>
        <fullName evidence="1">Uncharacterized protein</fullName>
    </submittedName>
</protein>
<dbReference type="AlphaFoldDB" id="A0AA88CS89"/>
<gene>
    <name evidence="1" type="ORF">TIFTF001_002463</name>
</gene>
<dbReference type="EMBL" id="BTGU01000002">
    <property type="protein sequence ID" value="GMN29530.1"/>
    <property type="molecule type" value="Genomic_DNA"/>
</dbReference>